<name>A0A072U259_MEDTR</name>
<evidence type="ECO:0000313" key="1">
    <source>
        <dbReference type="EMBL" id="KEH23496.1"/>
    </source>
</evidence>
<dbReference type="AlphaFoldDB" id="A0A072U259"/>
<accession>A0A072U259</accession>
<sequence>MCNISIHRIFAAKDDKFKASSSTTIKLIIIVINISLGGCTQRCRSPERLRFRFRFS</sequence>
<gene>
    <name evidence="1" type="ordered locus">MTR_7g084265</name>
</gene>
<dbReference type="PaxDb" id="3880-AES80739"/>
<dbReference type="Proteomes" id="UP000002051">
    <property type="component" value="Unassembled WGS sequence"/>
</dbReference>
<proteinExistence type="predicted"/>
<dbReference type="HOGENOM" id="CLU_3017326_0_0_1"/>
<dbReference type="EMBL" id="CM001223">
    <property type="protein sequence ID" value="KEH23496.1"/>
    <property type="molecule type" value="Genomic_DNA"/>
</dbReference>
<protein>
    <submittedName>
        <fullName evidence="1 2">Uncharacterized protein</fullName>
    </submittedName>
</protein>
<evidence type="ECO:0000313" key="3">
    <source>
        <dbReference type="Proteomes" id="UP000002051"/>
    </source>
</evidence>
<reference evidence="2" key="3">
    <citation type="submission" date="2015-04" db="UniProtKB">
        <authorList>
            <consortium name="EnsemblPlants"/>
        </authorList>
    </citation>
    <scope>IDENTIFICATION</scope>
    <source>
        <strain evidence="2">cv. Jemalong A17</strain>
    </source>
</reference>
<dbReference type="EnsemblPlants" id="KEH23496">
    <property type="protein sequence ID" value="KEH23496"/>
    <property type="gene ID" value="MTR_7g084265"/>
</dbReference>
<keyword evidence="3" id="KW-1185">Reference proteome</keyword>
<reference evidence="1 3" key="1">
    <citation type="journal article" date="2011" name="Nature">
        <title>The Medicago genome provides insight into the evolution of rhizobial symbioses.</title>
        <authorList>
            <person name="Young N.D."/>
            <person name="Debelle F."/>
            <person name="Oldroyd G.E."/>
            <person name="Geurts R."/>
            <person name="Cannon S.B."/>
            <person name="Udvardi M.K."/>
            <person name="Benedito V.A."/>
            <person name="Mayer K.F."/>
            <person name="Gouzy J."/>
            <person name="Schoof H."/>
            <person name="Van de Peer Y."/>
            <person name="Proost S."/>
            <person name="Cook D.R."/>
            <person name="Meyers B.C."/>
            <person name="Spannagl M."/>
            <person name="Cheung F."/>
            <person name="De Mita S."/>
            <person name="Krishnakumar V."/>
            <person name="Gundlach H."/>
            <person name="Zhou S."/>
            <person name="Mudge J."/>
            <person name="Bharti A.K."/>
            <person name="Murray J.D."/>
            <person name="Naoumkina M.A."/>
            <person name="Rosen B."/>
            <person name="Silverstein K.A."/>
            <person name="Tang H."/>
            <person name="Rombauts S."/>
            <person name="Zhao P.X."/>
            <person name="Zhou P."/>
            <person name="Barbe V."/>
            <person name="Bardou P."/>
            <person name="Bechner M."/>
            <person name="Bellec A."/>
            <person name="Berger A."/>
            <person name="Berges H."/>
            <person name="Bidwell S."/>
            <person name="Bisseling T."/>
            <person name="Choisne N."/>
            <person name="Couloux A."/>
            <person name="Denny R."/>
            <person name="Deshpande S."/>
            <person name="Dai X."/>
            <person name="Doyle J.J."/>
            <person name="Dudez A.M."/>
            <person name="Farmer A.D."/>
            <person name="Fouteau S."/>
            <person name="Franken C."/>
            <person name="Gibelin C."/>
            <person name="Gish J."/>
            <person name="Goldstein S."/>
            <person name="Gonzalez A.J."/>
            <person name="Green P.J."/>
            <person name="Hallab A."/>
            <person name="Hartog M."/>
            <person name="Hua A."/>
            <person name="Humphray S.J."/>
            <person name="Jeong D.H."/>
            <person name="Jing Y."/>
            <person name="Jocker A."/>
            <person name="Kenton S.M."/>
            <person name="Kim D.J."/>
            <person name="Klee K."/>
            <person name="Lai H."/>
            <person name="Lang C."/>
            <person name="Lin S."/>
            <person name="Macmil S.L."/>
            <person name="Magdelenat G."/>
            <person name="Matthews L."/>
            <person name="McCorrison J."/>
            <person name="Monaghan E.L."/>
            <person name="Mun J.H."/>
            <person name="Najar F.Z."/>
            <person name="Nicholson C."/>
            <person name="Noirot C."/>
            <person name="O'Bleness M."/>
            <person name="Paule C.R."/>
            <person name="Poulain J."/>
            <person name="Prion F."/>
            <person name="Qin B."/>
            <person name="Qu C."/>
            <person name="Retzel E.F."/>
            <person name="Riddle C."/>
            <person name="Sallet E."/>
            <person name="Samain S."/>
            <person name="Samson N."/>
            <person name="Sanders I."/>
            <person name="Saurat O."/>
            <person name="Scarpelli C."/>
            <person name="Schiex T."/>
            <person name="Segurens B."/>
            <person name="Severin A.J."/>
            <person name="Sherrier D.J."/>
            <person name="Shi R."/>
            <person name="Sims S."/>
            <person name="Singer S.R."/>
            <person name="Sinharoy S."/>
            <person name="Sterck L."/>
            <person name="Viollet A."/>
            <person name="Wang B.B."/>
            <person name="Wang K."/>
            <person name="Wang M."/>
            <person name="Wang X."/>
            <person name="Warfsmann J."/>
            <person name="Weissenbach J."/>
            <person name="White D.D."/>
            <person name="White J.D."/>
            <person name="Wiley G.B."/>
            <person name="Wincker P."/>
            <person name="Xing Y."/>
            <person name="Yang L."/>
            <person name="Yao Z."/>
            <person name="Ying F."/>
            <person name="Zhai J."/>
            <person name="Zhou L."/>
            <person name="Zuber A."/>
            <person name="Denarie J."/>
            <person name="Dixon R.A."/>
            <person name="May G.D."/>
            <person name="Schwartz D.C."/>
            <person name="Rogers J."/>
            <person name="Quetier F."/>
            <person name="Town C.D."/>
            <person name="Roe B.A."/>
        </authorList>
    </citation>
    <scope>NUCLEOTIDE SEQUENCE [LARGE SCALE GENOMIC DNA]</scope>
    <source>
        <strain evidence="1">A17</strain>
        <strain evidence="2 3">cv. Jemalong A17</strain>
    </source>
</reference>
<organism evidence="1 3">
    <name type="scientific">Medicago truncatula</name>
    <name type="common">Barrel medic</name>
    <name type="synonym">Medicago tribuloides</name>
    <dbReference type="NCBI Taxonomy" id="3880"/>
    <lineage>
        <taxon>Eukaryota</taxon>
        <taxon>Viridiplantae</taxon>
        <taxon>Streptophyta</taxon>
        <taxon>Embryophyta</taxon>
        <taxon>Tracheophyta</taxon>
        <taxon>Spermatophyta</taxon>
        <taxon>Magnoliopsida</taxon>
        <taxon>eudicotyledons</taxon>
        <taxon>Gunneridae</taxon>
        <taxon>Pentapetalae</taxon>
        <taxon>rosids</taxon>
        <taxon>fabids</taxon>
        <taxon>Fabales</taxon>
        <taxon>Fabaceae</taxon>
        <taxon>Papilionoideae</taxon>
        <taxon>50 kb inversion clade</taxon>
        <taxon>NPAAA clade</taxon>
        <taxon>Hologalegina</taxon>
        <taxon>IRL clade</taxon>
        <taxon>Trifolieae</taxon>
        <taxon>Medicago</taxon>
    </lineage>
</organism>
<reference evidence="1 3" key="2">
    <citation type="journal article" date="2014" name="BMC Genomics">
        <title>An improved genome release (version Mt4.0) for the model legume Medicago truncatula.</title>
        <authorList>
            <person name="Tang H."/>
            <person name="Krishnakumar V."/>
            <person name="Bidwell S."/>
            <person name="Rosen B."/>
            <person name="Chan A."/>
            <person name="Zhou S."/>
            <person name="Gentzbittel L."/>
            <person name="Childs K.L."/>
            <person name="Yandell M."/>
            <person name="Gundlach H."/>
            <person name="Mayer K.F."/>
            <person name="Schwartz D.C."/>
            <person name="Town C.D."/>
        </authorList>
    </citation>
    <scope>GENOME REANNOTATION</scope>
    <source>
        <strain evidence="1">A17</strain>
        <strain evidence="2 3">cv. Jemalong A17</strain>
    </source>
</reference>
<evidence type="ECO:0000313" key="2">
    <source>
        <dbReference type="EnsemblPlants" id="KEH23496"/>
    </source>
</evidence>